<evidence type="ECO:0000256" key="5">
    <source>
        <dbReference type="ARBA" id="ARBA00023136"/>
    </source>
</evidence>
<name>A0AAD4Z5P2_PRUDU</name>
<dbReference type="Pfam" id="PF03092">
    <property type="entry name" value="BT1"/>
    <property type="match status" value="1"/>
</dbReference>
<organism evidence="6 7">
    <name type="scientific">Prunus dulcis</name>
    <name type="common">Almond</name>
    <name type="synonym">Amygdalus dulcis</name>
    <dbReference type="NCBI Taxonomy" id="3755"/>
    <lineage>
        <taxon>Eukaryota</taxon>
        <taxon>Viridiplantae</taxon>
        <taxon>Streptophyta</taxon>
        <taxon>Embryophyta</taxon>
        <taxon>Tracheophyta</taxon>
        <taxon>Spermatophyta</taxon>
        <taxon>Magnoliopsida</taxon>
        <taxon>eudicotyledons</taxon>
        <taxon>Gunneridae</taxon>
        <taxon>Pentapetalae</taxon>
        <taxon>rosids</taxon>
        <taxon>fabids</taxon>
        <taxon>Rosales</taxon>
        <taxon>Rosaceae</taxon>
        <taxon>Amygdaloideae</taxon>
        <taxon>Amygdaleae</taxon>
        <taxon>Prunus</taxon>
    </lineage>
</organism>
<sequence length="132" mass="14472">MPLGLPRVVCDVCGDSAVGPEDHVLEGAEGFRSFVWTAVSYQLKDRLKLSPSSSQFVFSIAFFPWSIKPLYGIVSDFQNLGSAMADVVVDAMIAEAVRRERAAFAGDLQSISWILMLSHVVMQSINSSLCHF</sequence>
<comment type="subcellular location">
    <subcellularLocation>
        <location evidence="1">Membrane</location>
        <topology evidence="1">Multi-pass membrane protein</topology>
    </subcellularLocation>
</comment>
<protein>
    <submittedName>
        <fullName evidence="6">Uncharacterized protein</fullName>
    </submittedName>
</protein>
<keyword evidence="4" id="KW-1133">Transmembrane helix</keyword>
<comment type="caution">
    <text evidence="6">The sequence shown here is derived from an EMBL/GenBank/DDBJ whole genome shotgun (WGS) entry which is preliminary data.</text>
</comment>
<evidence type="ECO:0000313" key="7">
    <source>
        <dbReference type="Proteomes" id="UP001054821"/>
    </source>
</evidence>
<dbReference type="InterPro" id="IPR039309">
    <property type="entry name" value="BT1"/>
</dbReference>
<evidence type="ECO:0000256" key="3">
    <source>
        <dbReference type="ARBA" id="ARBA00022692"/>
    </source>
</evidence>
<dbReference type="AlphaFoldDB" id="A0AAD4Z5P2"/>
<evidence type="ECO:0000256" key="2">
    <source>
        <dbReference type="ARBA" id="ARBA00022448"/>
    </source>
</evidence>
<keyword evidence="3" id="KW-0812">Transmembrane</keyword>
<accession>A0AAD4Z5P2</accession>
<dbReference type="EMBL" id="JAJFAZ020000004">
    <property type="protein sequence ID" value="KAI5333696.1"/>
    <property type="molecule type" value="Genomic_DNA"/>
</dbReference>
<evidence type="ECO:0000313" key="6">
    <source>
        <dbReference type="EMBL" id="KAI5333696.1"/>
    </source>
</evidence>
<dbReference type="GO" id="GO:0016020">
    <property type="term" value="C:membrane"/>
    <property type="evidence" value="ECO:0007669"/>
    <property type="project" value="UniProtKB-SubCell"/>
</dbReference>
<evidence type="ECO:0000256" key="1">
    <source>
        <dbReference type="ARBA" id="ARBA00004141"/>
    </source>
</evidence>
<dbReference type="PANTHER" id="PTHR31585">
    <property type="entry name" value="FOLATE-BIOPTERIN TRANSPORTER 1, CHLOROPLASTIC"/>
    <property type="match status" value="1"/>
</dbReference>
<evidence type="ECO:0000256" key="4">
    <source>
        <dbReference type="ARBA" id="ARBA00022989"/>
    </source>
</evidence>
<dbReference type="Proteomes" id="UP001054821">
    <property type="component" value="Chromosome 4"/>
</dbReference>
<proteinExistence type="predicted"/>
<keyword evidence="7" id="KW-1185">Reference proteome</keyword>
<reference evidence="6 7" key="1">
    <citation type="journal article" date="2022" name="G3 (Bethesda)">
        <title>Whole-genome sequence and methylome profiling of the almond [Prunus dulcis (Mill.) D.A. Webb] cultivar 'Nonpareil'.</title>
        <authorList>
            <person name="D'Amico-Willman K.M."/>
            <person name="Ouma W.Z."/>
            <person name="Meulia T."/>
            <person name="Sideli G.M."/>
            <person name="Gradziel T.M."/>
            <person name="Fresnedo-Ramirez J."/>
        </authorList>
    </citation>
    <scope>NUCLEOTIDE SEQUENCE [LARGE SCALE GENOMIC DNA]</scope>
    <source>
        <strain evidence="6">Clone GOH B32 T37-40</strain>
    </source>
</reference>
<keyword evidence="5" id="KW-0472">Membrane</keyword>
<keyword evidence="2" id="KW-0813">Transport</keyword>
<gene>
    <name evidence="6" type="ORF">L3X38_023828</name>
</gene>
<dbReference type="PANTHER" id="PTHR31585:SF7">
    <property type="entry name" value="FOLATE-BIOPTERIN TRANSPORTER 4-RELATED"/>
    <property type="match status" value="1"/>
</dbReference>